<sequence>MDIQPTGLDAAPASVKPGGAAELSSDLDTFLTLLTAQIRNQDPLNPADSTEYASQLATFSNVEQGVRTNDLLSDLIGRIELQGLGDLASWIGMEARTTGITSFDGGQLALEASIPAAADAADLVVSDPAGLEIARMAIDPDRSEWTLTPLGRDGAPLPPGAYAFHVEPRSAGGTMQNVEAARYVVVQEALISDGATQLVLDGGVRVGASEISGLRPRG</sequence>
<comment type="function">
    <text evidence="4 5">Required for flagellar hook formation. May act as a scaffolding protein.</text>
</comment>
<evidence type="ECO:0000256" key="1">
    <source>
        <dbReference type="ARBA" id="ARBA00010577"/>
    </source>
</evidence>
<gene>
    <name evidence="6" type="primary">flgD</name>
    <name evidence="6" type="ORF">jaqu_25660</name>
</gene>
<comment type="similarity">
    <text evidence="1 5">Belongs to the FlgD family.</text>
</comment>
<dbReference type="Pfam" id="PF03963">
    <property type="entry name" value="FlgD"/>
    <property type="match status" value="1"/>
</dbReference>
<evidence type="ECO:0000256" key="5">
    <source>
        <dbReference type="RuleBase" id="RU362076"/>
    </source>
</evidence>
<dbReference type="PATRIC" id="fig|935700.4.peg.2648"/>
<evidence type="ECO:0000313" key="7">
    <source>
        <dbReference type="Proteomes" id="UP000032232"/>
    </source>
</evidence>
<keyword evidence="7" id="KW-1185">Reference proteome</keyword>
<evidence type="ECO:0000313" key="6">
    <source>
        <dbReference type="EMBL" id="KIT15689.1"/>
    </source>
</evidence>
<keyword evidence="3 5" id="KW-1005">Bacterial flagellum biogenesis</keyword>
<proteinExistence type="inferred from homology"/>
<dbReference type="EMBL" id="JYFE01000046">
    <property type="protein sequence ID" value="KIT15689.1"/>
    <property type="molecule type" value="Genomic_DNA"/>
</dbReference>
<comment type="caution">
    <text evidence="6">The sequence shown here is derived from an EMBL/GenBank/DDBJ whole genome shotgun (WGS) entry which is preliminary data.</text>
</comment>
<dbReference type="AlphaFoldDB" id="A0A0D1EDA6"/>
<dbReference type="OrthoDB" id="9785233at2"/>
<dbReference type="RefSeq" id="WP_043919365.1">
    <property type="nucleotide sequence ID" value="NZ_FZPF01000014.1"/>
</dbReference>
<name>A0A0D1EDA6_9RHOB</name>
<protein>
    <recommendedName>
        <fullName evidence="2 5">Basal-body rod modification protein FlgD</fullName>
    </recommendedName>
</protein>
<evidence type="ECO:0000256" key="3">
    <source>
        <dbReference type="ARBA" id="ARBA00022795"/>
    </source>
</evidence>
<dbReference type="InterPro" id="IPR005648">
    <property type="entry name" value="FlgD"/>
</dbReference>
<dbReference type="GO" id="GO:0044781">
    <property type="term" value="P:bacterial-type flagellum organization"/>
    <property type="evidence" value="ECO:0007669"/>
    <property type="project" value="UniProtKB-UniRule"/>
</dbReference>
<dbReference type="STRING" id="935700.jaqu_25660"/>
<evidence type="ECO:0000256" key="2">
    <source>
        <dbReference type="ARBA" id="ARBA00016013"/>
    </source>
</evidence>
<reference evidence="6 7" key="1">
    <citation type="submission" date="2015-02" db="EMBL/GenBank/DDBJ databases">
        <title>Genome Sequence of Jannaschia aquimarina DSM28248, a member of the Roseobacter clade.</title>
        <authorList>
            <person name="Voget S."/>
            <person name="Daniel R."/>
        </authorList>
    </citation>
    <scope>NUCLEOTIDE SEQUENCE [LARGE SCALE GENOMIC DNA]</scope>
    <source>
        <strain evidence="6 7">GSW-M26</strain>
    </source>
</reference>
<accession>A0A0D1EDA6</accession>
<evidence type="ECO:0000256" key="4">
    <source>
        <dbReference type="ARBA" id="ARBA00024746"/>
    </source>
</evidence>
<dbReference type="Proteomes" id="UP000032232">
    <property type="component" value="Unassembled WGS sequence"/>
</dbReference>
<organism evidence="6 7">
    <name type="scientific">Jannaschia aquimarina</name>
    <dbReference type="NCBI Taxonomy" id="935700"/>
    <lineage>
        <taxon>Bacteria</taxon>
        <taxon>Pseudomonadati</taxon>
        <taxon>Pseudomonadota</taxon>
        <taxon>Alphaproteobacteria</taxon>
        <taxon>Rhodobacterales</taxon>
        <taxon>Roseobacteraceae</taxon>
        <taxon>Jannaschia</taxon>
    </lineage>
</organism>